<gene>
    <name evidence="4" type="ORF">D9757_010849</name>
</gene>
<keyword evidence="3" id="KW-0732">Signal</keyword>
<accession>A0A8H5LRJ7</accession>
<protein>
    <recommendedName>
        <fullName evidence="6">Transmembrane protein</fullName>
    </recommendedName>
</protein>
<evidence type="ECO:0000313" key="4">
    <source>
        <dbReference type="EMBL" id="KAF5366937.1"/>
    </source>
</evidence>
<keyword evidence="5" id="KW-1185">Reference proteome</keyword>
<dbReference type="EMBL" id="JAACJN010000146">
    <property type="protein sequence ID" value="KAF5366937.1"/>
    <property type="molecule type" value="Genomic_DNA"/>
</dbReference>
<organism evidence="4 5">
    <name type="scientific">Collybiopsis confluens</name>
    <dbReference type="NCBI Taxonomy" id="2823264"/>
    <lineage>
        <taxon>Eukaryota</taxon>
        <taxon>Fungi</taxon>
        <taxon>Dikarya</taxon>
        <taxon>Basidiomycota</taxon>
        <taxon>Agaricomycotina</taxon>
        <taxon>Agaricomycetes</taxon>
        <taxon>Agaricomycetidae</taxon>
        <taxon>Agaricales</taxon>
        <taxon>Marasmiineae</taxon>
        <taxon>Omphalotaceae</taxon>
        <taxon>Collybiopsis</taxon>
    </lineage>
</organism>
<keyword evidence="2" id="KW-1133">Transmembrane helix</keyword>
<proteinExistence type="predicted"/>
<evidence type="ECO:0000256" key="1">
    <source>
        <dbReference type="SAM" id="MobiDB-lite"/>
    </source>
</evidence>
<evidence type="ECO:0000313" key="5">
    <source>
        <dbReference type="Proteomes" id="UP000518752"/>
    </source>
</evidence>
<dbReference type="AlphaFoldDB" id="A0A8H5LRJ7"/>
<dbReference type="Proteomes" id="UP000518752">
    <property type="component" value="Unassembled WGS sequence"/>
</dbReference>
<evidence type="ECO:0008006" key="6">
    <source>
        <dbReference type="Google" id="ProtNLM"/>
    </source>
</evidence>
<feature type="signal peptide" evidence="3">
    <location>
        <begin position="1"/>
        <end position="16"/>
    </location>
</feature>
<comment type="caution">
    <text evidence="4">The sequence shown here is derived from an EMBL/GenBank/DDBJ whole genome shotgun (WGS) entry which is preliminary data.</text>
</comment>
<keyword evidence="2" id="KW-0812">Transmembrane</keyword>
<evidence type="ECO:0000256" key="2">
    <source>
        <dbReference type="SAM" id="Phobius"/>
    </source>
</evidence>
<name>A0A8H5LRJ7_9AGAR</name>
<feature type="region of interest" description="Disordered" evidence="1">
    <location>
        <begin position="198"/>
        <end position="226"/>
    </location>
</feature>
<dbReference type="OrthoDB" id="3266475at2759"/>
<feature type="chain" id="PRO_5034937896" description="Transmembrane protein" evidence="3">
    <location>
        <begin position="17"/>
        <end position="251"/>
    </location>
</feature>
<sequence>MLGLFLLLFCAVHVNSRPLTDIPSLYNARRFDLPLFDSSSVAFQPSFLSQSSPIQSTQFTTYTSGSAFAEATNHRKSSSLSTSPAGEQSFSIIGTLPPLPPTSTSPVTTTTSSVHPEPSVTLLTSASSNSRAVSRWRPLTIGLIAIASVATMAVLTVFFESWLGCLQDRYGRNEGESETMVPDSAEKTWRLKLSTEAGHRYPAPSNSPNHLRDATPKPHLQPSSDFLGYDRHPLEPVFRRPSIRTPVINTL</sequence>
<evidence type="ECO:0000256" key="3">
    <source>
        <dbReference type="SAM" id="SignalP"/>
    </source>
</evidence>
<keyword evidence="2" id="KW-0472">Membrane</keyword>
<feature type="transmembrane region" description="Helical" evidence="2">
    <location>
        <begin position="139"/>
        <end position="159"/>
    </location>
</feature>
<reference evidence="4 5" key="1">
    <citation type="journal article" date="2020" name="ISME J.">
        <title>Uncovering the hidden diversity of litter-decomposition mechanisms in mushroom-forming fungi.</title>
        <authorList>
            <person name="Floudas D."/>
            <person name="Bentzer J."/>
            <person name="Ahren D."/>
            <person name="Johansson T."/>
            <person name="Persson P."/>
            <person name="Tunlid A."/>
        </authorList>
    </citation>
    <scope>NUCLEOTIDE SEQUENCE [LARGE SCALE GENOMIC DNA]</scope>
    <source>
        <strain evidence="4 5">CBS 406.79</strain>
    </source>
</reference>